<evidence type="ECO:0000259" key="1">
    <source>
        <dbReference type="Pfam" id="PF13020"/>
    </source>
</evidence>
<proteinExistence type="predicted"/>
<dbReference type="Proteomes" id="UP000000716">
    <property type="component" value="Chromosome"/>
</dbReference>
<keyword evidence="3" id="KW-1185">Reference proteome</keyword>
<dbReference type="EMBL" id="CP001615">
    <property type="protein sequence ID" value="ACQ70010.1"/>
    <property type="molecule type" value="Genomic_DNA"/>
</dbReference>
<protein>
    <recommendedName>
        <fullName evidence="1">Protein NO VEIN C-terminal domain-containing protein</fullName>
    </recommendedName>
</protein>
<sequence>MDKKIEHLINVINLSGEKIWYLPVRNKDSHKNYRDTILNRVKFDGSPLNVSYWAFRLGKLNEKNFTAMSIDDYVCFITRDNEGYEVVDSIGVLSAKYIDPKVGERNWNDSEFSLIVEFENVFVLENKLRLTYKRKKLNNILPSVPDEIFHNGYEMFRHWNLNERLSRTKLGSKLIEEETLIEAIKNNCGGHYLGNNQNVVSVIKEESSSFETKTSDLETLVQELFKNLRNIDFKIPAEVSLFAREKNETDSSKVISKKINRSNTSSSPLSKQNQKLLGLMGEEYIYKLLCDRKEELFSKLGVSNLNQDIYIEWDNIEYKDNVDDFLDSSLGHDIRIITNDRTIRLEVKTSFTDAGFYSITRNELKEMAIYTQDYFVVKVNHLYKLANGEAPTVILENFPIANVIENLNRVKSMEVYL</sequence>
<dbReference type="HOGENOM" id="CLU_658340_0_0_9"/>
<dbReference type="RefSeq" id="WP_012727129.1">
    <property type="nucleotide sequence ID" value="NC_012673.1"/>
</dbReference>
<dbReference type="KEGG" id="eat:EAT1b_1082"/>
<reference evidence="2 3" key="1">
    <citation type="journal article" date="2011" name="J. Bacteriol.">
        <title>Complete genome sequence of the Thermophilic Bacterium Exiguobacterium sp. AT1b.</title>
        <authorList>
            <person name="Vishnivetskaya T.A."/>
            <person name="Lucas S."/>
            <person name="Copeland A."/>
            <person name="Lapidus A."/>
            <person name="Glavina Del Rio T."/>
            <person name="Dalin E."/>
            <person name="Tice H."/>
            <person name="Bruce D.C."/>
            <person name="Goodwin L.A."/>
            <person name="Pitluck S."/>
            <person name="Saunders E."/>
            <person name="Brettin T."/>
            <person name="Detter C."/>
            <person name="Han C."/>
            <person name="Larimer F."/>
            <person name="Land M.L."/>
            <person name="Hauser L.J."/>
            <person name="Kyrpides N.C."/>
            <person name="Ovchinnikova G."/>
            <person name="Kathariou S."/>
            <person name="Ramaley R.F."/>
            <person name="Rodrigues D.F."/>
            <person name="Hendrix C."/>
            <person name="Richardson P."/>
            <person name="Tiedje J.M."/>
        </authorList>
    </citation>
    <scope>NUCLEOTIDE SEQUENCE [LARGE SCALE GENOMIC DNA]</scope>
    <source>
        <strain evidence="3">ATCC BAA-1283 / AT1b</strain>
    </source>
</reference>
<dbReference type="Pfam" id="PF13020">
    <property type="entry name" value="NOV_C"/>
    <property type="match status" value="1"/>
</dbReference>
<accession>C4L6H9</accession>
<organism evidence="2 3">
    <name type="scientific">Exiguobacterium sp. (strain ATCC BAA-1283 / AT1b)</name>
    <dbReference type="NCBI Taxonomy" id="360911"/>
    <lineage>
        <taxon>Bacteria</taxon>
        <taxon>Bacillati</taxon>
        <taxon>Bacillota</taxon>
        <taxon>Bacilli</taxon>
        <taxon>Bacillales</taxon>
        <taxon>Bacillales Family XII. Incertae Sedis</taxon>
        <taxon>Exiguobacterium</taxon>
    </lineage>
</organism>
<gene>
    <name evidence="2" type="ordered locus">EAT1b_1082</name>
</gene>
<name>C4L6H9_EXISA</name>
<evidence type="ECO:0000313" key="3">
    <source>
        <dbReference type="Proteomes" id="UP000000716"/>
    </source>
</evidence>
<evidence type="ECO:0000313" key="2">
    <source>
        <dbReference type="EMBL" id="ACQ70010.1"/>
    </source>
</evidence>
<feature type="domain" description="Protein NO VEIN C-terminal" evidence="1">
    <location>
        <begin position="326"/>
        <end position="382"/>
    </location>
</feature>
<dbReference type="AlphaFoldDB" id="C4L6H9"/>
<dbReference type="InterPro" id="IPR024975">
    <property type="entry name" value="NOV_C"/>
</dbReference>